<dbReference type="SUPFAM" id="SSF51126">
    <property type="entry name" value="Pectin lyase-like"/>
    <property type="match status" value="1"/>
</dbReference>
<comment type="caution">
    <text evidence="2">The sequence shown here is derived from an EMBL/GenBank/DDBJ whole genome shotgun (WGS) entry which is preliminary data.</text>
</comment>
<evidence type="ECO:0000313" key="3">
    <source>
        <dbReference type="Proteomes" id="UP000315235"/>
    </source>
</evidence>
<dbReference type="InterPro" id="IPR026457">
    <property type="entry name" value="CSLREA_Nterm"/>
</dbReference>
<keyword evidence="3" id="KW-1185">Reference proteome</keyword>
<dbReference type="InterPro" id="IPR012334">
    <property type="entry name" value="Pectin_lyas_fold"/>
</dbReference>
<dbReference type="NCBIfam" id="TIGR04214">
    <property type="entry name" value="CSLREA_Nterm"/>
    <property type="match status" value="1"/>
</dbReference>
<dbReference type="Proteomes" id="UP000315235">
    <property type="component" value="Unassembled WGS sequence"/>
</dbReference>
<feature type="region of interest" description="Disordered" evidence="1">
    <location>
        <begin position="1"/>
        <end position="24"/>
    </location>
</feature>
<dbReference type="OrthoDB" id="6772040at2"/>
<accession>A0A553GXK3</accession>
<proteinExistence type="predicted"/>
<dbReference type="Gene3D" id="2.160.20.10">
    <property type="entry name" value="Single-stranded right-handed beta-helix, Pectin lyase-like"/>
    <property type="match status" value="1"/>
</dbReference>
<reference evidence="2 3" key="1">
    <citation type="submission" date="2019-07" db="EMBL/GenBank/DDBJ databases">
        <title>Pseudomonas mangiferae sp. nov., isolated from bark of mango tree in Thailand.</title>
        <authorList>
            <person name="Srisuk N."/>
            <person name="Anurat P."/>
        </authorList>
    </citation>
    <scope>NUCLEOTIDE SEQUENCE [LARGE SCALE GENOMIC DNA]</scope>
    <source>
        <strain evidence="2 3">DMKU_BBB3-04</strain>
    </source>
</reference>
<dbReference type="InterPro" id="IPR011050">
    <property type="entry name" value="Pectin_lyase_fold/virulence"/>
</dbReference>
<sequence>MTGRLHLPHASEARARRSGSGPAPVANAARYLLCPSDETPANPFAESASYPHPRPSPPALPAKESFMRLLIPTLLAACSTTAFAAAQSTAEWRVNRADDHYDGVCNAVDCSLRDAISAANAGKGPQRILLPAGTYVLTLPADVGEEGEVLDEDANLNGDLDVSGNVTIFGAGVGRTLIRGSDSAHDRLFEVLAGASLRLEGLSLEKGHTSFYGGALENHGNAYLRLVDLTGNTGSAAFDPGAGGALANFGHMEVDQARFKGNRSSAGEAHFGQGGAIYNAGDLRVRDSRFDDNTASDDDDMGLGGAIYNRGKLEVARTSFVGNRVSVNGSGSAIANDNGATLTLSNSTLSGNFGDALSNGLRYSGRAGVAQATVINVTVAANEGFGVRNRGTLSLRNSLLASNHDESGETVQNCLNEGTYHYSAKGLLLGAGAGNCTGEVNIEDSKTFVSVLFPLAENGAFSPTHALRPRSPAIDAAIGNCPVQDQRASMRPRDGDGDGVAVCDLGAYERTKP</sequence>
<dbReference type="AlphaFoldDB" id="A0A553GXK3"/>
<gene>
    <name evidence="2" type="ORF">FM069_14015</name>
</gene>
<protein>
    <submittedName>
        <fullName evidence="2">CSLREA domain-containing protein</fullName>
    </submittedName>
</protein>
<name>A0A553GXK3_9PSED</name>
<organism evidence="2 3">
    <name type="scientific">Pseudomonas mangiferae</name>
    <dbReference type="NCBI Taxonomy" id="2593654"/>
    <lineage>
        <taxon>Bacteria</taxon>
        <taxon>Pseudomonadati</taxon>
        <taxon>Pseudomonadota</taxon>
        <taxon>Gammaproteobacteria</taxon>
        <taxon>Pseudomonadales</taxon>
        <taxon>Pseudomonadaceae</taxon>
        <taxon>Pseudomonas</taxon>
    </lineage>
</organism>
<dbReference type="NCBIfam" id="NF041518">
    <property type="entry name" value="choice_anch_Q"/>
    <property type="match status" value="1"/>
</dbReference>
<dbReference type="InterPro" id="IPR059226">
    <property type="entry name" value="Choice_anch_Q_dom"/>
</dbReference>
<evidence type="ECO:0000313" key="2">
    <source>
        <dbReference type="EMBL" id="TRX74242.1"/>
    </source>
</evidence>
<dbReference type="EMBL" id="VJOY01000009">
    <property type="protein sequence ID" value="TRX74242.1"/>
    <property type="molecule type" value="Genomic_DNA"/>
</dbReference>
<evidence type="ECO:0000256" key="1">
    <source>
        <dbReference type="SAM" id="MobiDB-lite"/>
    </source>
</evidence>